<feature type="transmembrane region" description="Helical" evidence="6">
    <location>
        <begin position="12"/>
        <end position="37"/>
    </location>
</feature>
<name>V5WNE0_9SPIO</name>
<evidence type="ECO:0000256" key="5">
    <source>
        <dbReference type="ARBA" id="ARBA00023136"/>
    </source>
</evidence>
<protein>
    <submittedName>
        <fullName evidence="7">ABC transporter, permease protein, putative</fullName>
    </submittedName>
</protein>
<comment type="subcellular location">
    <subcellularLocation>
        <location evidence="1">Cell membrane</location>
        <topology evidence="1">Multi-pass membrane protein</topology>
    </subcellularLocation>
</comment>
<keyword evidence="2" id="KW-1003">Cell membrane</keyword>
<evidence type="ECO:0000256" key="1">
    <source>
        <dbReference type="ARBA" id="ARBA00004651"/>
    </source>
</evidence>
<dbReference type="EMBL" id="CP006939">
    <property type="protein sequence ID" value="AHC16769.1"/>
    <property type="molecule type" value="Genomic_DNA"/>
</dbReference>
<keyword evidence="8" id="KW-1185">Reference proteome</keyword>
<dbReference type="PANTHER" id="PTHR23513:SF6">
    <property type="entry name" value="MAJOR FACILITATOR SUPERFAMILY ASSOCIATED DOMAIN-CONTAINING PROTEIN"/>
    <property type="match status" value="1"/>
</dbReference>
<dbReference type="STRING" id="1307761.L21SP2_3431"/>
<dbReference type="Proteomes" id="UP000018680">
    <property type="component" value="Chromosome"/>
</dbReference>
<organism evidence="7 8">
    <name type="scientific">Salinispira pacifica</name>
    <dbReference type="NCBI Taxonomy" id="1307761"/>
    <lineage>
        <taxon>Bacteria</taxon>
        <taxon>Pseudomonadati</taxon>
        <taxon>Spirochaetota</taxon>
        <taxon>Spirochaetia</taxon>
        <taxon>Spirochaetales</taxon>
        <taxon>Spirochaetaceae</taxon>
        <taxon>Salinispira</taxon>
    </lineage>
</organism>
<feature type="transmembrane region" description="Helical" evidence="6">
    <location>
        <begin position="308"/>
        <end position="327"/>
    </location>
</feature>
<dbReference type="AlphaFoldDB" id="V5WNE0"/>
<dbReference type="KEGG" id="slr:L21SP2_3431"/>
<evidence type="ECO:0000256" key="3">
    <source>
        <dbReference type="ARBA" id="ARBA00022692"/>
    </source>
</evidence>
<gene>
    <name evidence="7" type="ORF">L21SP2_3431</name>
</gene>
<accession>V5WNE0</accession>
<keyword evidence="5 6" id="KW-0472">Membrane</keyword>
<dbReference type="RefSeq" id="WP_024269657.1">
    <property type="nucleotide sequence ID" value="NC_023035.1"/>
</dbReference>
<keyword evidence="3 6" id="KW-0812">Transmembrane</keyword>
<evidence type="ECO:0000313" key="8">
    <source>
        <dbReference type="Proteomes" id="UP000018680"/>
    </source>
</evidence>
<dbReference type="HOGENOM" id="CLU_631480_0_0_12"/>
<evidence type="ECO:0000256" key="6">
    <source>
        <dbReference type="SAM" id="Phobius"/>
    </source>
</evidence>
<dbReference type="GO" id="GO:0022857">
    <property type="term" value="F:transmembrane transporter activity"/>
    <property type="evidence" value="ECO:0007669"/>
    <property type="project" value="InterPro"/>
</dbReference>
<reference evidence="7 8" key="1">
    <citation type="journal article" date="2015" name="Stand. Genomic Sci.">
        <title>Complete genome sequence and description of Salinispira pacifica gen. nov., sp. nov., a novel spirochaete isolated form a hypersaline microbial mat.</title>
        <authorList>
            <person name="Ben Hania W."/>
            <person name="Joseph M."/>
            <person name="Schumann P."/>
            <person name="Bunk B."/>
            <person name="Fiebig A."/>
            <person name="Sproer C."/>
            <person name="Klenk H.P."/>
            <person name="Fardeau M.L."/>
            <person name="Spring S."/>
        </authorList>
    </citation>
    <scope>NUCLEOTIDE SEQUENCE [LARGE SCALE GENOMIC DNA]</scope>
    <source>
        <strain evidence="7 8">L21-RPul-D2</strain>
    </source>
</reference>
<keyword evidence="4 6" id="KW-1133">Transmembrane helix</keyword>
<dbReference type="PANTHER" id="PTHR23513">
    <property type="entry name" value="INTEGRAL MEMBRANE EFFLUX PROTEIN-RELATED"/>
    <property type="match status" value="1"/>
</dbReference>
<dbReference type="Pfam" id="PF07690">
    <property type="entry name" value="MFS_1"/>
    <property type="match status" value="1"/>
</dbReference>
<feature type="transmembrane region" description="Helical" evidence="6">
    <location>
        <begin position="377"/>
        <end position="400"/>
    </location>
</feature>
<proteinExistence type="predicted"/>
<evidence type="ECO:0000256" key="2">
    <source>
        <dbReference type="ARBA" id="ARBA00022475"/>
    </source>
</evidence>
<dbReference type="SUPFAM" id="SSF103473">
    <property type="entry name" value="MFS general substrate transporter"/>
    <property type="match status" value="1"/>
</dbReference>
<evidence type="ECO:0000256" key="4">
    <source>
        <dbReference type="ARBA" id="ARBA00022989"/>
    </source>
</evidence>
<feature type="transmembrane region" description="Helical" evidence="6">
    <location>
        <begin position="273"/>
        <end position="296"/>
    </location>
</feature>
<dbReference type="InterPro" id="IPR011701">
    <property type="entry name" value="MFS"/>
</dbReference>
<dbReference type="OrthoDB" id="2942684at2"/>
<feature type="transmembrane region" description="Helical" evidence="6">
    <location>
        <begin position="240"/>
        <end position="261"/>
    </location>
</feature>
<feature type="transmembrane region" description="Helical" evidence="6">
    <location>
        <begin position="333"/>
        <end position="356"/>
    </location>
</feature>
<evidence type="ECO:0000313" key="7">
    <source>
        <dbReference type="EMBL" id="AHC16769.1"/>
    </source>
</evidence>
<feature type="transmembrane region" description="Helical" evidence="6">
    <location>
        <begin position="43"/>
        <end position="62"/>
    </location>
</feature>
<feature type="transmembrane region" description="Helical" evidence="6">
    <location>
        <begin position="406"/>
        <end position="425"/>
    </location>
</feature>
<dbReference type="InterPro" id="IPR036259">
    <property type="entry name" value="MFS_trans_sf"/>
</dbReference>
<dbReference type="Gene3D" id="1.20.1250.20">
    <property type="entry name" value="MFS general substrate transporter like domains"/>
    <property type="match status" value="1"/>
</dbReference>
<sequence length="434" mass="46573">MMHSPEAGPRPGVIVLGNMITNFGNSLYVVGLFIFIARDYPNPLFLGMIQAAAYLPVVLFSFQGGIRADRENRIRIISGSDILRGAGFISAALLFFSRVSIHPMLILIPMVLFNAFMQARFTPAVMSYLLDINLYMKRRGKQSGRMQKGPDWFSLRTAVTHLASLAGQGAGAVLSGLLGMSWLLVISGAGFLFSGFWERTSADAPKAAGDSAHGVGDENFSLRGVMGHIRRLHAFHRLGVPVYLYLGIQGVNSMLVINMPFFLLRRLGAPEMFLGLAMAALFGGSLLYAAADSLLLSKVSWGRGKAGLFGLLYAGFLLLMSMVPGGYLEGSGMMFRGLFPLLILLICGALLSAVYLSTLRELHAQSAGQGSGGYLGLLEAMGTAVLPVSYLVNSAIAGLLPLDTPWLLRSASAVLFTGIMIMILVKRYSGSGKT</sequence>
<feature type="transmembrane region" description="Helical" evidence="6">
    <location>
        <begin position="82"/>
        <end position="101"/>
    </location>
</feature>
<dbReference type="GO" id="GO:0005886">
    <property type="term" value="C:plasma membrane"/>
    <property type="evidence" value="ECO:0007669"/>
    <property type="project" value="UniProtKB-SubCell"/>
</dbReference>
<feature type="transmembrane region" description="Helical" evidence="6">
    <location>
        <begin position="180"/>
        <end position="197"/>
    </location>
</feature>